<dbReference type="PRINTS" id="PR00111">
    <property type="entry name" value="ABHYDROLASE"/>
</dbReference>
<keyword evidence="5" id="KW-1185">Reference proteome</keyword>
<feature type="domain" description="AB hydrolase-1" evidence="3">
    <location>
        <begin position="122"/>
        <end position="328"/>
    </location>
</feature>
<dbReference type="InterPro" id="IPR029058">
    <property type="entry name" value="AB_hydrolase_fold"/>
</dbReference>
<accession>A0A5N5DPP4</accession>
<dbReference type="PANTHER" id="PTHR43798:SF31">
    <property type="entry name" value="AB HYDROLASE SUPERFAMILY PROTEIN YCLE"/>
    <property type="match status" value="1"/>
</dbReference>
<dbReference type="SUPFAM" id="SSF53474">
    <property type="entry name" value="alpha/beta-Hydrolases"/>
    <property type="match status" value="1"/>
</dbReference>
<evidence type="ECO:0000313" key="5">
    <source>
        <dbReference type="Proteomes" id="UP000325902"/>
    </source>
</evidence>
<dbReference type="GO" id="GO:0016787">
    <property type="term" value="F:hydrolase activity"/>
    <property type="evidence" value="ECO:0007669"/>
    <property type="project" value="UniProtKB-KW"/>
</dbReference>
<gene>
    <name evidence="4" type="ORF">DBV05_g2299</name>
</gene>
<dbReference type="Pfam" id="PF00561">
    <property type="entry name" value="Abhydrolase_1"/>
    <property type="match status" value="1"/>
</dbReference>
<dbReference type="AlphaFoldDB" id="A0A5N5DPP4"/>
<reference evidence="4 5" key="1">
    <citation type="journal article" date="2019" name="Sci. Rep.">
        <title>A multi-omics analysis of the grapevine pathogen Lasiodiplodia theobromae reveals that temperature affects the expression of virulence- and pathogenicity-related genes.</title>
        <authorList>
            <person name="Felix C."/>
            <person name="Meneses R."/>
            <person name="Goncalves M.F.M."/>
            <person name="Tilleman L."/>
            <person name="Duarte A.S."/>
            <person name="Jorrin-Novo J.V."/>
            <person name="Van de Peer Y."/>
            <person name="Deforce D."/>
            <person name="Van Nieuwerburgh F."/>
            <person name="Esteves A.C."/>
            <person name="Alves A."/>
        </authorList>
    </citation>
    <scope>NUCLEOTIDE SEQUENCE [LARGE SCALE GENOMIC DNA]</scope>
    <source>
        <strain evidence="4 5">LA-SOL3</strain>
    </source>
</reference>
<feature type="signal peptide" evidence="2">
    <location>
        <begin position="1"/>
        <end position="19"/>
    </location>
</feature>
<evidence type="ECO:0000256" key="1">
    <source>
        <dbReference type="ARBA" id="ARBA00022801"/>
    </source>
</evidence>
<proteinExistence type="predicted"/>
<dbReference type="EMBL" id="VCHE01000008">
    <property type="protein sequence ID" value="KAB2579311.1"/>
    <property type="molecule type" value="Genomic_DNA"/>
</dbReference>
<feature type="chain" id="PRO_5024849510" description="AB hydrolase-1 domain-containing protein" evidence="2">
    <location>
        <begin position="20"/>
        <end position="391"/>
    </location>
</feature>
<evidence type="ECO:0000259" key="3">
    <source>
        <dbReference type="Pfam" id="PF00561"/>
    </source>
</evidence>
<evidence type="ECO:0000256" key="2">
    <source>
        <dbReference type="SAM" id="SignalP"/>
    </source>
</evidence>
<dbReference type="Proteomes" id="UP000325902">
    <property type="component" value="Unassembled WGS sequence"/>
</dbReference>
<keyword evidence="1" id="KW-0378">Hydrolase</keyword>
<dbReference type="OrthoDB" id="190201at2759"/>
<dbReference type="PANTHER" id="PTHR43798">
    <property type="entry name" value="MONOACYLGLYCEROL LIPASE"/>
    <property type="match status" value="1"/>
</dbReference>
<dbReference type="InterPro" id="IPR050266">
    <property type="entry name" value="AB_hydrolase_sf"/>
</dbReference>
<dbReference type="Gene3D" id="3.40.50.1820">
    <property type="entry name" value="alpha/beta hydrolase"/>
    <property type="match status" value="1"/>
</dbReference>
<dbReference type="InterPro" id="IPR000073">
    <property type="entry name" value="AB_hydrolase_1"/>
</dbReference>
<name>A0A5N5DPP4_9PEZI</name>
<protein>
    <recommendedName>
        <fullName evidence="3">AB hydrolase-1 domain-containing protein</fullName>
    </recommendedName>
</protein>
<sequence length="391" mass="41206">MPSLATTAFLLANAGLSIAAPAVSRRSTGPTCSDINLTVTITAQNHAVPQYLLDGLDSASLTPSGLESLLNGVGNELQLALVNGTYNIAGLYCEPEVQVAGRENTVQLLVHGITFDHHYWTGGVGGTDDQYSWIAHASKQGYATLAIDRLGAGASDHPDPITVVQKPTHVEIAHQVVQALRGGKVGGRQFSKIAYVGHSYGSLIGNTLAARYPADADALVLTGYTSEIKQSVAGVVITPGGAPAALVDPARFGKLSLGYSLMTLEAGARSLFYTSDSSNWDAAVVANDWKNRHTFTQGEAISTFFVNDVADDFDKPVLVLTGHEDQIFCGLALPLLGPGDCTGYGDKTARLFPSADYRFQDVANTGHAMNFHYTAGETFAAAHDFLEGAGF</sequence>
<dbReference type="GO" id="GO:0016020">
    <property type="term" value="C:membrane"/>
    <property type="evidence" value="ECO:0007669"/>
    <property type="project" value="TreeGrafter"/>
</dbReference>
<comment type="caution">
    <text evidence="4">The sequence shown here is derived from an EMBL/GenBank/DDBJ whole genome shotgun (WGS) entry which is preliminary data.</text>
</comment>
<organism evidence="4 5">
    <name type="scientific">Lasiodiplodia theobromae</name>
    <dbReference type="NCBI Taxonomy" id="45133"/>
    <lineage>
        <taxon>Eukaryota</taxon>
        <taxon>Fungi</taxon>
        <taxon>Dikarya</taxon>
        <taxon>Ascomycota</taxon>
        <taxon>Pezizomycotina</taxon>
        <taxon>Dothideomycetes</taxon>
        <taxon>Dothideomycetes incertae sedis</taxon>
        <taxon>Botryosphaeriales</taxon>
        <taxon>Botryosphaeriaceae</taxon>
        <taxon>Lasiodiplodia</taxon>
    </lineage>
</organism>
<evidence type="ECO:0000313" key="4">
    <source>
        <dbReference type="EMBL" id="KAB2579311.1"/>
    </source>
</evidence>
<keyword evidence="2" id="KW-0732">Signal</keyword>